<dbReference type="NCBIfam" id="TIGR01325">
    <property type="entry name" value="O_suc_HS_sulf"/>
    <property type="match status" value="1"/>
</dbReference>
<dbReference type="PANTHER" id="PTHR11808:SF80">
    <property type="entry name" value="CYSTATHIONINE GAMMA-LYASE"/>
    <property type="match status" value="1"/>
</dbReference>
<comment type="cofactor">
    <cofactor evidence="1 3 5">
        <name>pyridoxal 5'-phosphate</name>
        <dbReference type="ChEBI" id="CHEBI:597326"/>
    </cofactor>
</comment>
<reference evidence="6 7" key="1">
    <citation type="submission" date="2016-09" db="EMBL/GenBank/DDBJ databases">
        <title>Acidihalobacter prosperus V6 (DSM14174).</title>
        <authorList>
            <person name="Khaleque H.N."/>
            <person name="Ramsay J.P."/>
            <person name="Murphy R.J.T."/>
            <person name="Kaksonen A.H."/>
            <person name="Boxall N.J."/>
            <person name="Watkin E.L.J."/>
        </authorList>
    </citation>
    <scope>NUCLEOTIDE SEQUENCE [LARGE SCALE GENOMIC DNA]</scope>
    <source>
        <strain evidence="6 7">V6</strain>
    </source>
</reference>
<dbReference type="GO" id="GO:0030170">
    <property type="term" value="F:pyridoxal phosphate binding"/>
    <property type="evidence" value="ECO:0007669"/>
    <property type="project" value="UniProtKB-UniRule"/>
</dbReference>
<feature type="modified residue" description="N6-(pyridoxal phosphate)lysine" evidence="3 4">
    <location>
        <position position="209"/>
    </location>
</feature>
<keyword evidence="7" id="KW-1185">Reference proteome</keyword>
<dbReference type="InterPro" id="IPR015424">
    <property type="entry name" value="PyrdxlP-dep_Trfase"/>
</dbReference>
<dbReference type="Gene3D" id="3.40.640.10">
    <property type="entry name" value="Type I PLP-dependent aspartate aminotransferase-like (Major domain)"/>
    <property type="match status" value="1"/>
</dbReference>
<evidence type="ECO:0000256" key="1">
    <source>
        <dbReference type="ARBA" id="ARBA00001933"/>
    </source>
</evidence>
<dbReference type="InterPro" id="IPR000277">
    <property type="entry name" value="Cys/Met-Metab_PyrdxlP-dep_enz"/>
</dbReference>
<name>A0A1D8K8Q9_9GAMM</name>
<dbReference type="InterPro" id="IPR015421">
    <property type="entry name" value="PyrdxlP-dep_Trfase_major"/>
</dbReference>
<dbReference type="InterPro" id="IPR006234">
    <property type="entry name" value="O-succ-hSer_sulfhydrylase"/>
</dbReference>
<keyword evidence="3" id="KW-0028">Amino-acid biosynthesis</keyword>
<dbReference type="GO" id="GO:0019346">
    <property type="term" value="P:transsulfuration"/>
    <property type="evidence" value="ECO:0007669"/>
    <property type="project" value="InterPro"/>
</dbReference>
<dbReference type="GO" id="GO:0071266">
    <property type="term" value="P:'de novo' L-methionine biosynthetic process"/>
    <property type="evidence" value="ECO:0007669"/>
    <property type="project" value="UniProtKB-UniRule"/>
</dbReference>
<sequence>MDSYDNYDFDTLAVRAGQVRTGEGEHSEPIFTTSSFAFGSAAEAAARFSGEIPGNIYSRFTNPTVRTFQDRLAALEGGEACVATASGMAAILAACMATLQHGDHLICSRSVFGTTTVLFDRYLRRFGIEVDFVNLCDLDGWRVALRPNTRMLFVETPSNPLTEIVDIAALAEIAHAGGALLAVDNCFCTPALQRPLALGADLVIHSATKYLDGQGRAVGGAVVGGAEIVGKEVFGVLRTAGPTMSPFNAWIFLKGLETLSLRMRAHCANALRVAQWLAEQPQIEQVYYPGLDTHPQHMLAGSQQSGYGGILSFVVRGGQPAAWRVVDATRMISITANLGDTKTTITHPGTTTHGRLSPQQRAETGISDGLLRVAVGLESADDIIADLARGLG</sequence>
<dbReference type="InterPro" id="IPR054542">
    <property type="entry name" value="Cys_met_metab_PP"/>
</dbReference>
<gene>
    <name evidence="3" type="primary">metZ</name>
    <name evidence="6" type="ORF">BJI67_10085</name>
</gene>
<evidence type="ECO:0000256" key="4">
    <source>
        <dbReference type="PIRSR" id="PIRSR001434-2"/>
    </source>
</evidence>
<evidence type="ECO:0000256" key="2">
    <source>
        <dbReference type="ARBA" id="ARBA00022898"/>
    </source>
</evidence>
<comment type="function">
    <text evidence="3">Catalyzes the formation of L-homocysteine from O-succinyl-L-homoserine (OSHS) and hydrogen sulfide.</text>
</comment>
<dbReference type="GO" id="GO:0005737">
    <property type="term" value="C:cytoplasm"/>
    <property type="evidence" value="ECO:0007669"/>
    <property type="project" value="TreeGrafter"/>
</dbReference>
<dbReference type="AlphaFoldDB" id="A0A1D8K8Q9"/>
<dbReference type="SUPFAM" id="SSF53383">
    <property type="entry name" value="PLP-dependent transferases"/>
    <property type="match status" value="1"/>
</dbReference>
<comment type="catalytic activity">
    <reaction evidence="3">
        <text>O-succinyl-L-homoserine + hydrogen sulfide = L-homocysteine + succinate</text>
        <dbReference type="Rhea" id="RHEA:27826"/>
        <dbReference type="ChEBI" id="CHEBI:29919"/>
        <dbReference type="ChEBI" id="CHEBI:30031"/>
        <dbReference type="ChEBI" id="CHEBI:57661"/>
        <dbReference type="ChEBI" id="CHEBI:58199"/>
    </reaction>
</comment>
<dbReference type="NCBIfam" id="NF006003">
    <property type="entry name" value="PRK08133.1"/>
    <property type="match status" value="1"/>
</dbReference>
<dbReference type="FunFam" id="3.40.640.10:FF:000046">
    <property type="entry name" value="Cystathionine gamma-lyase"/>
    <property type="match status" value="1"/>
</dbReference>
<dbReference type="RefSeq" id="WP_070072912.1">
    <property type="nucleotide sequence ID" value="NZ_CP017448.1"/>
</dbReference>
<protein>
    <recommendedName>
        <fullName evidence="3">O-succinylhomoserine sulfhydrylase</fullName>
        <shortName evidence="3">OSH sulfhydrylase</shortName>
        <shortName evidence="3">OSHS sulfhydrylase</shortName>
        <ecNumber evidence="3">2.5.1.-</ecNumber>
    </recommendedName>
</protein>
<keyword evidence="2 3" id="KW-0663">Pyridoxal phosphate</keyword>
<dbReference type="GO" id="GO:0016846">
    <property type="term" value="F:carbon-sulfur lyase activity"/>
    <property type="evidence" value="ECO:0007669"/>
    <property type="project" value="TreeGrafter"/>
</dbReference>
<organism evidence="6 7">
    <name type="scientific">Acidihalobacter aeolianus</name>
    <dbReference type="NCBI Taxonomy" id="2792603"/>
    <lineage>
        <taxon>Bacteria</taxon>
        <taxon>Pseudomonadati</taxon>
        <taxon>Pseudomonadota</taxon>
        <taxon>Gammaproteobacteria</taxon>
        <taxon>Chromatiales</taxon>
        <taxon>Ectothiorhodospiraceae</taxon>
        <taxon>Acidihalobacter</taxon>
    </lineage>
</organism>
<comment type="subunit">
    <text evidence="3">Homotetramer.</text>
</comment>
<dbReference type="PROSITE" id="PS00868">
    <property type="entry name" value="CYS_MET_METAB_PP"/>
    <property type="match status" value="1"/>
</dbReference>
<dbReference type="PIRSF" id="PIRSF001434">
    <property type="entry name" value="CGS"/>
    <property type="match status" value="1"/>
</dbReference>
<evidence type="ECO:0000256" key="3">
    <source>
        <dbReference type="HAMAP-Rule" id="MF_02056"/>
    </source>
</evidence>
<dbReference type="GO" id="GO:0016765">
    <property type="term" value="F:transferase activity, transferring alkyl or aryl (other than methyl) groups"/>
    <property type="evidence" value="ECO:0007669"/>
    <property type="project" value="UniProtKB-UniRule"/>
</dbReference>
<dbReference type="FunFam" id="3.90.1150.10:FF:000033">
    <property type="entry name" value="Cystathionine gamma-synthase"/>
    <property type="match status" value="1"/>
</dbReference>
<dbReference type="Proteomes" id="UP000095342">
    <property type="component" value="Chromosome"/>
</dbReference>
<dbReference type="GO" id="GO:0071268">
    <property type="term" value="P:homocysteine biosynthetic process"/>
    <property type="evidence" value="ECO:0007669"/>
    <property type="project" value="InterPro"/>
</dbReference>
<evidence type="ECO:0000256" key="5">
    <source>
        <dbReference type="RuleBase" id="RU362118"/>
    </source>
</evidence>
<dbReference type="Pfam" id="PF01053">
    <property type="entry name" value="Cys_Met_Meta_PP"/>
    <property type="match status" value="1"/>
</dbReference>
<comment type="similarity">
    <text evidence="3">Belongs to the trans-sulfuration enzymes family. MetZ subfamily.</text>
</comment>
<dbReference type="Gene3D" id="3.90.1150.10">
    <property type="entry name" value="Aspartate Aminotransferase, domain 1"/>
    <property type="match status" value="1"/>
</dbReference>
<accession>A0A1D8K8Q9</accession>
<evidence type="ECO:0000313" key="6">
    <source>
        <dbReference type="EMBL" id="AOV17359.1"/>
    </source>
</evidence>
<dbReference type="HAMAP" id="MF_02056">
    <property type="entry name" value="MetZ"/>
    <property type="match status" value="1"/>
</dbReference>
<proteinExistence type="inferred from homology"/>
<dbReference type="EC" id="2.5.1.-" evidence="3"/>
<dbReference type="UniPathway" id="UPA00051">
    <property type="reaction ID" value="UER00449"/>
</dbReference>
<comment type="pathway">
    <text evidence="3">Amino-acid biosynthesis; L-methionine biosynthesis via de novo pathway; L-homocysteine from O-succinyl-L-homoserine: step 1/1.</text>
</comment>
<dbReference type="CDD" id="cd00614">
    <property type="entry name" value="CGS_like"/>
    <property type="match status" value="1"/>
</dbReference>
<keyword evidence="3" id="KW-0486">Methionine biosynthesis</keyword>
<dbReference type="PANTHER" id="PTHR11808">
    <property type="entry name" value="TRANS-SULFURATION ENZYME FAMILY MEMBER"/>
    <property type="match status" value="1"/>
</dbReference>
<dbReference type="KEGG" id="aaeo:BJI67_10085"/>
<keyword evidence="3" id="KW-0808">Transferase</keyword>
<dbReference type="EMBL" id="CP017448">
    <property type="protein sequence ID" value="AOV17359.1"/>
    <property type="molecule type" value="Genomic_DNA"/>
</dbReference>
<dbReference type="InterPro" id="IPR015422">
    <property type="entry name" value="PyrdxlP-dep_Trfase_small"/>
</dbReference>
<evidence type="ECO:0000313" key="7">
    <source>
        <dbReference type="Proteomes" id="UP000095342"/>
    </source>
</evidence>